<keyword evidence="3" id="KW-1185">Reference proteome</keyword>
<feature type="compositionally biased region" description="Polar residues" evidence="1">
    <location>
        <begin position="8"/>
        <end position="23"/>
    </location>
</feature>
<feature type="compositionally biased region" description="Polar residues" evidence="1">
    <location>
        <begin position="50"/>
        <end position="62"/>
    </location>
</feature>
<feature type="region of interest" description="Disordered" evidence="1">
    <location>
        <begin position="1"/>
        <end position="62"/>
    </location>
</feature>
<evidence type="ECO:0000256" key="1">
    <source>
        <dbReference type="SAM" id="MobiDB-lite"/>
    </source>
</evidence>
<evidence type="ECO:0000313" key="3">
    <source>
        <dbReference type="Proteomes" id="UP000735302"/>
    </source>
</evidence>
<dbReference type="Proteomes" id="UP000735302">
    <property type="component" value="Unassembled WGS sequence"/>
</dbReference>
<feature type="compositionally biased region" description="Low complexity" evidence="1">
    <location>
        <begin position="154"/>
        <end position="166"/>
    </location>
</feature>
<dbReference type="EMBL" id="BLXT01004113">
    <property type="protein sequence ID" value="GFO09618.1"/>
    <property type="molecule type" value="Genomic_DNA"/>
</dbReference>
<evidence type="ECO:0000313" key="2">
    <source>
        <dbReference type="EMBL" id="GFO09618.1"/>
    </source>
</evidence>
<sequence length="227" mass="25032">MGTLKQGLPTTNITQQADQTAEQRGSKIPPYPAAEVYTSKAPRPLPVPKCQQQSREPPTHNQVANICLSPGSLDPLTKSRGADMETLQFRMRENDTVCVDRETPVGRVRACTTAGKKGALSARVRISTSPPRYYSADSCDTAGDSPMLQLQQKHQQHQEQQQQQQEQTDRSCLQRPQPVQLLCDTARDGGELYTADNMCVRQEIYPAAALTSSSSEYDVVIDKLGNN</sequence>
<reference evidence="2 3" key="1">
    <citation type="journal article" date="2021" name="Elife">
        <title>Chloroplast acquisition without the gene transfer in kleptoplastic sea slugs, Plakobranchus ocellatus.</title>
        <authorList>
            <person name="Maeda T."/>
            <person name="Takahashi S."/>
            <person name="Yoshida T."/>
            <person name="Shimamura S."/>
            <person name="Takaki Y."/>
            <person name="Nagai Y."/>
            <person name="Toyoda A."/>
            <person name="Suzuki Y."/>
            <person name="Arimoto A."/>
            <person name="Ishii H."/>
            <person name="Satoh N."/>
            <person name="Nishiyama T."/>
            <person name="Hasebe M."/>
            <person name="Maruyama T."/>
            <person name="Minagawa J."/>
            <person name="Obokata J."/>
            <person name="Shigenobu S."/>
        </authorList>
    </citation>
    <scope>NUCLEOTIDE SEQUENCE [LARGE SCALE GENOMIC DNA]</scope>
</reference>
<gene>
    <name evidence="2" type="ORF">PoB_003612300</name>
</gene>
<feature type="region of interest" description="Disordered" evidence="1">
    <location>
        <begin position="154"/>
        <end position="173"/>
    </location>
</feature>
<comment type="caution">
    <text evidence="2">The sequence shown here is derived from an EMBL/GenBank/DDBJ whole genome shotgun (WGS) entry which is preliminary data.</text>
</comment>
<protein>
    <submittedName>
        <fullName evidence="2">Uncharacterized protein</fullName>
    </submittedName>
</protein>
<name>A0AAV4AS30_9GAST</name>
<organism evidence="2 3">
    <name type="scientific">Plakobranchus ocellatus</name>
    <dbReference type="NCBI Taxonomy" id="259542"/>
    <lineage>
        <taxon>Eukaryota</taxon>
        <taxon>Metazoa</taxon>
        <taxon>Spiralia</taxon>
        <taxon>Lophotrochozoa</taxon>
        <taxon>Mollusca</taxon>
        <taxon>Gastropoda</taxon>
        <taxon>Heterobranchia</taxon>
        <taxon>Euthyneura</taxon>
        <taxon>Panpulmonata</taxon>
        <taxon>Sacoglossa</taxon>
        <taxon>Placobranchoidea</taxon>
        <taxon>Plakobranchidae</taxon>
        <taxon>Plakobranchus</taxon>
    </lineage>
</organism>
<accession>A0AAV4AS30</accession>
<dbReference type="AlphaFoldDB" id="A0AAV4AS30"/>
<proteinExistence type="predicted"/>